<proteinExistence type="predicted"/>
<comment type="caution">
    <text evidence="2">The sequence shown here is derived from an EMBL/GenBank/DDBJ whole genome shotgun (WGS) entry which is preliminary data.</text>
</comment>
<dbReference type="Proteomes" id="UP000735302">
    <property type="component" value="Unassembled WGS sequence"/>
</dbReference>
<evidence type="ECO:0000313" key="2">
    <source>
        <dbReference type="EMBL" id="GFO30806.1"/>
    </source>
</evidence>
<evidence type="ECO:0000256" key="1">
    <source>
        <dbReference type="SAM" id="MobiDB-lite"/>
    </source>
</evidence>
<dbReference type="EMBL" id="BLXT01006265">
    <property type="protein sequence ID" value="GFO30806.1"/>
    <property type="molecule type" value="Genomic_DNA"/>
</dbReference>
<reference evidence="2 3" key="1">
    <citation type="journal article" date="2021" name="Elife">
        <title>Chloroplast acquisition without the gene transfer in kleptoplastic sea slugs, Plakobranchus ocellatus.</title>
        <authorList>
            <person name="Maeda T."/>
            <person name="Takahashi S."/>
            <person name="Yoshida T."/>
            <person name="Shimamura S."/>
            <person name="Takaki Y."/>
            <person name="Nagai Y."/>
            <person name="Toyoda A."/>
            <person name="Suzuki Y."/>
            <person name="Arimoto A."/>
            <person name="Ishii H."/>
            <person name="Satoh N."/>
            <person name="Nishiyama T."/>
            <person name="Hasebe M."/>
            <person name="Maruyama T."/>
            <person name="Minagawa J."/>
            <person name="Obokata J."/>
            <person name="Shigenobu S."/>
        </authorList>
    </citation>
    <scope>NUCLEOTIDE SEQUENCE [LARGE SCALE GENOMIC DNA]</scope>
</reference>
<organism evidence="2 3">
    <name type="scientific">Plakobranchus ocellatus</name>
    <dbReference type="NCBI Taxonomy" id="259542"/>
    <lineage>
        <taxon>Eukaryota</taxon>
        <taxon>Metazoa</taxon>
        <taxon>Spiralia</taxon>
        <taxon>Lophotrochozoa</taxon>
        <taxon>Mollusca</taxon>
        <taxon>Gastropoda</taxon>
        <taxon>Heterobranchia</taxon>
        <taxon>Euthyneura</taxon>
        <taxon>Panpulmonata</taxon>
        <taxon>Sacoglossa</taxon>
        <taxon>Placobranchoidea</taxon>
        <taxon>Plakobranchidae</taxon>
        <taxon>Plakobranchus</taxon>
    </lineage>
</organism>
<keyword evidence="3" id="KW-1185">Reference proteome</keyword>
<feature type="compositionally biased region" description="Polar residues" evidence="1">
    <location>
        <begin position="61"/>
        <end position="72"/>
    </location>
</feature>
<sequence length="85" mass="9509">MRLERRSRKVDGLSQAVYRHQLPMGVPAPADVSEHASLGPQSHRAQKSKLKAPSVCLQRGNVFSPNSISTKDLSSKPKNERYKRI</sequence>
<gene>
    <name evidence="2" type="ORF">PoB_005731100</name>
</gene>
<feature type="region of interest" description="Disordered" evidence="1">
    <location>
        <begin position="26"/>
        <end position="85"/>
    </location>
</feature>
<evidence type="ECO:0000313" key="3">
    <source>
        <dbReference type="Proteomes" id="UP000735302"/>
    </source>
</evidence>
<accession>A0AAV4C659</accession>
<name>A0AAV4C659_9GAST</name>
<dbReference type="AlphaFoldDB" id="A0AAV4C659"/>
<protein>
    <submittedName>
        <fullName evidence="2">Uncharacterized protein</fullName>
    </submittedName>
</protein>
<feature type="compositionally biased region" description="Basic and acidic residues" evidence="1">
    <location>
        <begin position="73"/>
        <end position="85"/>
    </location>
</feature>